<dbReference type="InterPro" id="IPR011701">
    <property type="entry name" value="MFS"/>
</dbReference>
<dbReference type="InterPro" id="IPR036259">
    <property type="entry name" value="MFS_trans_sf"/>
</dbReference>
<evidence type="ECO:0000256" key="3">
    <source>
        <dbReference type="ARBA" id="ARBA00023136"/>
    </source>
</evidence>
<dbReference type="RefSeq" id="WP_400187572.1">
    <property type="nucleotide sequence ID" value="NZ_JBGORX010000002.1"/>
</dbReference>
<feature type="transmembrane region" description="Helical" evidence="4">
    <location>
        <begin position="99"/>
        <end position="118"/>
    </location>
</feature>
<feature type="transmembrane region" description="Helical" evidence="4">
    <location>
        <begin position="336"/>
        <end position="356"/>
    </location>
</feature>
<evidence type="ECO:0000256" key="4">
    <source>
        <dbReference type="SAM" id="Phobius"/>
    </source>
</evidence>
<dbReference type="Pfam" id="PF07690">
    <property type="entry name" value="MFS_1"/>
    <property type="match status" value="1"/>
</dbReference>
<protein>
    <submittedName>
        <fullName evidence="5">MFS transporter</fullName>
    </submittedName>
</protein>
<feature type="transmembrane region" description="Helical" evidence="4">
    <location>
        <begin position="155"/>
        <end position="179"/>
    </location>
</feature>
<organism evidence="5 6">
    <name type="scientific">Legionella lytica</name>
    <dbReference type="NCBI Taxonomy" id="96232"/>
    <lineage>
        <taxon>Bacteria</taxon>
        <taxon>Pseudomonadati</taxon>
        <taxon>Pseudomonadota</taxon>
        <taxon>Gammaproteobacteria</taxon>
        <taxon>Legionellales</taxon>
        <taxon>Legionellaceae</taxon>
        <taxon>Legionella</taxon>
    </lineage>
</organism>
<dbReference type="SUPFAM" id="SSF103473">
    <property type="entry name" value="MFS general substrate transporter"/>
    <property type="match status" value="1"/>
</dbReference>
<name>A0ABW8D7P6_9GAMM</name>
<feature type="transmembrane region" description="Helical" evidence="4">
    <location>
        <begin position="271"/>
        <end position="288"/>
    </location>
</feature>
<feature type="transmembrane region" description="Helical" evidence="4">
    <location>
        <begin position="376"/>
        <end position="395"/>
    </location>
</feature>
<evidence type="ECO:0000313" key="5">
    <source>
        <dbReference type="EMBL" id="MFJ1268732.1"/>
    </source>
</evidence>
<evidence type="ECO:0000256" key="1">
    <source>
        <dbReference type="ARBA" id="ARBA00022692"/>
    </source>
</evidence>
<reference evidence="5 6" key="1">
    <citation type="submission" date="2024-08" db="EMBL/GenBank/DDBJ databases">
        <title>Draft Genome Sequence of Legionella lytica strain DSB2004, Isolated From a Fire Sprinkler System.</title>
        <authorList>
            <person name="Everhart A.D."/>
            <person name="Kidane D.T."/>
            <person name="Farone A.L."/>
            <person name="Farone M.B."/>
        </authorList>
    </citation>
    <scope>NUCLEOTIDE SEQUENCE [LARGE SCALE GENOMIC DNA]</scope>
    <source>
        <strain evidence="5 6">DSB2004</strain>
    </source>
</reference>
<accession>A0ABW8D7P6</accession>
<feature type="transmembrane region" description="Helical" evidence="4">
    <location>
        <begin position="130"/>
        <end position="149"/>
    </location>
</feature>
<feature type="transmembrane region" description="Helical" evidence="4">
    <location>
        <begin position="294"/>
        <end position="315"/>
    </location>
</feature>
<keyword evidence="3 4" id="KW-0472">Membrane</keyword>
<evidence type="ECO:0000256" key="2">
    <source>
        <dbReference type="ARBA" id="ARBA00022989"/>
    </source>
</evidence>
<evidence type="ECO:0000313" key="6">
    <source>
        <dbReference type="Proteomes" id="UP001615550"/>
    </source>
</evidence>
<sequence>MNKKQFLQIWANHGLLTVLFKVFNFFILNTLLQQYITLEEFPLYGALIYLPTVVLLFIVPKLLEKTNVFSALKGCLDFIVLLFLAFWLIILTGKVPLNHLLIILACVAFLASMESIFFDKVTATYCAYTDLPFVIATTRLANTLGYIVGPLIGSFFFHQLSFTSLLITSIVVLLIYRIFLSSVHWNLQKNVSLQSQFQSEGIQLNVSRQSILYLYSLNFMWLNLVAIMIIPFYSLYFSVSQIGVILSFAGVGMLVGNLFSISLFSRFNYRVLFHVAALGLLFNLGMVAFLGNHYFWSCFFIGLGSFFSSVCYALAQYFSLSIVDSESLSHFYGIRNFINTLISLLLFILLWCLVSSSLSHFLRDIFHIQQANLMSLFFLLLAFISTIFYLFSFIFGHQFKECVSSELR</sequence>
<feature type="transmembrane region" description="Helical" evidence="4">
    <location>
        <begin position="12"/>
        <end position="31"/>
    </location>
</feature>
<keyword evidence="2 4" id="KW-1133">Transmembrane helix</keyword>
<comment type="caution">
    <text evidence="5">The sequence shown here is derived from an EMBL/GenBank/DDBJ whole genome shotgun (WGS) entry which is preliminary data.</text>
</comment>
<feature type="transmembrane region" description="Helical" evidence="4">
    <location>
        <begin position="43"/>
        <end position="63"/>
    </location>
</feature>
<proteinExistence type="predicted"/>
<keyword evidence="6" id="KW-1185">Reference proteome</keyword>
<dbReference type="Gene3D" id="1.20.1250.20">
    <property type="entry name" value="MFS general substrate transporter like domains"/>
    <property type="match status" value="1"/>
</dbReference>
<feature type="transmembrane region" description="Helical" evidence="4">
    <location>
        <begin position="212"/>
        <end position="236"/>
    </location>
</feature>
<gene>
    <name evidence="5" type="ORF">ACD661_09220</name>
</gene>
<dbReference type="Proteomes" id="UP001615550">
    <property type="component" value="Unassembled WGS sequence"/>
</dbReference>
<dbReference type="EMBL" id="JBGORX010000002">
    <property type="protein sequence ID" value="MFJ1268732.1"/>
    <property type="molecule type" value="Genomic_DNA"/>
</dbReference>
<feature type="transmembrane region" description="Helical" evidence="4">
    <location>
        <begin position="75"/>
        <end position="93"/>
    </location>
</feature>
<keyword evidence="1 4" id="KW-0812">Transmembrane</keyword>
<feature type="transmembrane region" description="Helical" evidence="4">
    <location>
        <begin position="242"/>
        <end position="264"/>
    </location>
</feature>